<feature type="region of interest" description="Disordered" evidence="1">
    <location>
        <begin position="352"/>
        <end position="371"/>
    </location>
</feature>
<accession>A0A1S3E0Y6</accession>
<proteinExistence type="predicted"/>
<reference evidence="3" key="1">
    <citation type="journal article" date="2013" name="Nat. Biotechnol.">
        <title>Draft genome sequence of chickpea (Cicer arietinum) provides a resource for trait improvement.</title>
        <authorList>
            <person name="Varshney R.K."/>
            <person name="Song C."/>
            <person name="Saxena R.K."/>
            <person name="Azam S."/>
            <person name="Yu S."/>
            <person name="Sharpe A.G."/>
            <person name="Cannon S."/>
            <person name="Baek J."/>
            <person name="Rosen B.D."/>
            <person name="Tar'an B."/>
            <person name="Millan T."/>
            <person name="Zhang X."/>
            <person name="Ramsay L.D."/>
            <person name="Iwata A."/>
            <person name="Wang Y."/>
            <person name="Nelson W."/>
            <person name="Farmer A.D."/>
            <person name="Gaur P.M."/>
            <person name="Soderlund C."/>
            <person name="Penmetsa R.V."/>
            <person name="Xu C."/>
            <person name="Bharti A.K."/>
            <person name="He W."/>
            <person name="Winter P."/>
            <person name="Zhao S."/>
            <person name="Hane J.K."/>
            <person name="Carrasquilla-Garcia N."/>
            <person name="Condie J.A."/>
            <person name="Upadhyaya H.D."/>
            <person name="Luo M.C."/>
            <person name="Thudi M."/>
            <person name="Gowda C.L."/>
            <person name="Singh N.P."/>
            <person name="Lichtenzveig J."/>
            <person name="Gali K.K."/>
            <person name="Rubio J."/>
            <person name="Nadarajan N."/>
            <person name="Dolezel J."/>
            <person name="Bansal K.C."/>
            <person name="Xu X."/>
            <person name="Edwards D."/>
            <person name="Zhang G."/>
            <person name="Kahl G."/>
            <person name="Gil J."/>
            <person name="Singh K.B."/>
            <person name="Datta S.K."/>
            <person name="Jackson S.A."/>
            <person name="Wang J."/>
            <person name="Cook D.R."/>
        </authorList>
    </citation>
    <scope>NUCLEOTIDE SEQUENCE [LARGE SCALE GENOMIC DNA]</scope>
    <source>
        <strain evidence="3">cv. CDC Frontier</strain>
    </source>
</reference>
<dbReference type="InterPro" id="IPR001763">
    <property type="entry name" value="Rhodanese-like_dom"/>
</dbReference>
<protein>
    <submittedName>
        <fullName evidence="4">Rhodanese-like domain-containing protein 4A, chloroplastic</fullName>
    </submittedName>
</protein>
<dbReference type="KEGG" id="cam:101491526"/>
<feature type="domain" description="Rhodanese" evidence="2">
    <location>
        <begin position="233"/>
        <end position="339"/>
    </location>
</feature>
<dbReference type="STRING" id="3827.A0A1S3E0Y6"/>
<dbReference type="PANTHER" id="PTHR47377">
    <property type="entry name" value="RHODANESE-LIKE DOMAIN-CONTAINING PROTEIN 4, CHLOROPLASTIC"/>
    <property type="match status" value="1"/>
</dbReference>
<sequence length="431" mass="48345">MVGLKEGEDPIEEGKWLAMTAWNRAAVPVRLGQIELGKKWMTVGFDIAKHVSDICYIDVNSNLLKKNPYNNVKPFYLFLENLGVSICHFLMDSLSLLLSYPLFNPKTQKLFTTKPHSSTIPSFPKPYFPPTLQTHSPTPLQNLFYKSPFSLPIIHLFTPFPSLAIETSSSTLSDAGKINLESILVSIDDFFNRYPFFVAGCSFIYLVGIPLTQEYFRKYKFVSAIDAFRKLRDDPDSQLLDIRDRKNVKFLGSPNLNMLKKEVVLVEFNEGNEDGFVKNVLERFEDASNTVVCVLDSFDGNSMKVAELLFKNGFKEAYAIKGGVRGQQGWMAIQDTLLPPSVHINRRKKTKAAEKLSTNGNGAIQQNDRNNESVLSLDIPAVGNQETDNGHVKRSVESNPEMKIGSVVSHSPYPNYPDLKPPSSPTPSKPQ</sequence>
<evidence type="ECO:0000256" key="1">
    <source>
        <dbReference type="SAM" id="MobiDB-lite"/>
    </source>
</evidence>
<dbReference type="eggNOG" id="KOG4814">
    <property type="taxonomic scope" value="Eukaryota"/>
</dbReference>
<dbReference type="PROSITE" id="PS50206">
    <property type="entry name" value="RHODANESE_3"/>
    <property type="match status" value="1"/>
</dbReference>
<evidence type="ECO:0000259" key="2">
    <source>
        <dbReference type="PROSITE" id="PS50206"/>
    </source>
</evidence>
<dbReference type="SUPFAM" id="SSF52821">
    <property type="entry name" value="Rhodanese/Cell cycle control phosphatase"/>
    <property type="match status" value="1"/>
</dbReference>
<evidence type="ECO:0000313" key="4">
    <source>
        <dbReference type="RefSeq" id="XP_012569103.2"/>
    </source>
</evidence>
<dbReference type="OrthoDB" id="1696354at2759"/>
<dbReference type="eggNOG" id="KOG1075">
    <property type="taxonomic scope" value="Eukaryota"/>
</dbReference>
<dbReference type="AlphaFoldDB" id="A0A1S3E0Y6"/>
<feature type="compositionally biased region" description="Polar residues" evidence="1">
    <location>
        <begin position="356"/>
        <end position="371"/>
    </location>
</feature>
<gene>
    <name evidence="4" type="primary">LOC101491526</name>
</gene>
<dbReference type="InterPro" id="IPR036873">
    <property type="entry name" value="Rhodanese-like_dom_sf"/>
</dbReference>
<dbReference type="RefSeq" id="XP_012569103.2">
    <property type="nucleotide sequence ID" value="XM_012713649.2"/>
</dbReference>
<dbReference type="PaxDb" id="3827-XP_004493040.1"/>
<evidence type="ECO:0000313" key="3">
    <source>
        <dbReference type="Proteomes" id="UP000087171"/>
    </source>
</evidence>
<dbReference type="Gene3D" id="3.40.250.10">
    <property type="entry name" value="Rhodanese-like domain"/>
    <property type="match status" value="1"/>
</dbReference>
<organism evidence="3 4">
    <name type="scientific">Cicer arietinum</name>
    <name type="common">Chickpea</name>
    <name type="synonym">Garbanzo</name>
    <dbReference type="NCBI Taxonomy" id="3827"/>
    <lineage>
        <taxon>Eukaryota</taxon>
        <taxon>Viridiplantae</taxon>
        <taxon>Streptophyta</taxon>
        <taxon>Embryophyta</taxon>
        <taxon>Tracheophyta</taxon>
        <taxon>Spermatophyta</taxon>
        <taxon>Magnoliopsida</taxon>
        <taxon>eudicotyledons</taxon>
        <taxon>Gunneridae</taxon>
        <taxon>Pentapetalae</taxon>
        <taxon>rosids</taxon>
        <taxon>fabids</taxon>
        <taxon>Fabales</taxon>
        <taxon>Fabaceae</taxon>
        <taxon>Papilionoideae</taxon>
        <taxon>50 kb inversion clade</taxon>
        <taxon>NPAAA clade</taxon>
        <taxon>Hologalegina</taxon>
        <taxon>IRL clade</taxon>
        <taxon>Cicereae</taxon>
        <taxon>Cicer</taxon>
    </lineage>
</organism>
<feature type="region of interest" description="Disordered" evidence="1">
    <location>
        <begin position="381"/>
        <end position="431"/>
    </location>
</feature>
<dbReference type="InterPro" id="IPR044240">
    <property type="entry name" value="STR4-like"/>
</dbReference>
<reference evidence="4" key="2">
    <citation type="submission" date="2025-08" db="UniProtKB">
        <authorList>
            <consortium name="RefSeq"/>
        </authorList>
    </citation>
    <scope>IDENTIFICATION</scope>
    <source>
        <tissue evidence="4">Etiolated seedlings</tissue>
    </source>
</reference>
<keyword evidence="3" id="KW-1185">Reference proteome</keyword>
<dbReference type="Proteomes" id="UP000087171">
    <property type="component" value="Chromosome Ca3"/>
</dbReference>
<dbReference type="PANTHER" id="PTHR47377:SF3">
    <property type="entry name" value="RHODANESE-LIKE DOMAIN-CONTAINING PROTEIN 4A, CHLOROPLASTIC"/>
    <property type="match status" value="1"/>
</dbReference>
<name>A0A1S3E0Y6_CICAR</name>
<feature type="compositionally biased region" description="Pro residues" evidence="1">
    <location>
        <begin position="419"/>
        <end position="431"/>
    </location>
</feature>